<comment type="caution">
    <text evidence="5">The sequence shown here is derived from an EMBL/GenBank/DDBJ whole genome shotgun (WGS) entry which is preliminary data.</text>
</comment>
<comment type="similarity">
    <text evidence="1">Belongs to the CCDC53 family.</text>
</comment>
<sequence>MMTVAKDPRYARYLKMVQVGVPVMAIKNKMILEGLDPSLLDSPDAPVPDCSKKTTTEDHDDASSDSESSFSD</sequence>
<evidence type="ECO:0000256" key="2">
    <source>
        <dbReference type="ARBA" id="ARBA00013578"/>
    </source>
</evidence>
<evidence type="ECO:0000256" key="1">
    <source>
        <dbReference type="ARBA" id="ARBA00006290"/>
    </source>
</evidence>
<dbReference type="GO" id="GO:0006887">
    <property type="term" value="P:exocytosis"/>
    <property type="evidence" value="ECO:0007669"/>
    <property type="project" value="TreeGrafter"/>
</dbReference>
<dbReference type="PANTHER" id="PTHR13015:SF0">
    <property type="entry name" value="WASH COMPLEX SUBUNIT 3"/>
    <property type="match status" value="1"/>
</dbReference>
<gene>
    <name evidence="5" type="ORF">AMELA_G00155400</name>
</gene>
<dbReference type="GO" id="GO:0030041">
    <property type="term" value="P:actin filament polymerization"/>
    <property type="evidence" value="ECO:0007669"/>
    <property type="project" value="TreeGrafter"/>
</dbReference>
<reference evidence="5 6" key="1">
    <citation type="submission" date="2020-02" db="EMBL/GenBank/DDBJ databases">
        <title>A chromosome-scale genome assembly of the black bullhead catfish (Ameiurus melas).</title>
        <authorList>
            <person name="Wen M."/>
            <person name="Zham M."/>
            <person name="Cabau C."/>
            <person name="Klopp C."/>
            <person name="Donnadieu C."/>
            <person name="Roques C."/>
            <person name="Bouchez O."/>
            <person name="Lampietro C."/>
            <person name="Jouanno E."/>
            <person name="Herpin A."/>
            <person name="Louis A."/>
            <person name="Berthelot C."/>
            <person name="Parey E."/>
            <person name="Roest-Crollius H."/>
            <person name="Braasch I."/>
            <person name="Postlethwait J."/>
            <person name="Robinson-Rechavi M."/>
            <person name="Echchiki A."/>
            <person name="Begum T."/>
            <person name="Montfort J."/>
            <person name="Schartl M."/>
            <person name="Bobe J."/>
            <person name="Guiguen Y."/>
        </authorList>
    </citation>
    <scope>NUCLEOTIDE SEQUENCE [LARGE SCALE GENOMIC DNA]</scope>
    <source>
        <strain evidence="5">M_S1</strain>
        <tissue evidence="5">Blood</tissue>
    </source>
</reference>
<dbReference type="AlphaFoldDB" id="A0A7J6ADQ2"/>
<keyword evidence="6" id="KW-1185">Reference proteome</keyword>
<dbReference type="PANTHER" id="PTHR13015">
    <property type="entry name" value="PROTEIN AD-016-RELATED"/>
    <property type="match status" value="1"/>
</dbReference>
<dbReference type="EMBL" id="JAAGNN010000013">
    <property type="protein sequence ID" value="KAF4080963.1"/>
    <property type="molecule type" value="Genomic_DNA"/>
</dbReference>
<dbReference type="Proteomes" id="UP000593565">
    <property type="component" value="Unassembled WGS sequence"/>
</dbReference>
<evidence type="ECO:0000256" key="4">
    <source>
        <dbReference type="SAM" id="MobiDB-lite"/>
    </source>
</evidence>
<dbReference type="InterPro" id="IPR019309">
    <property type="entry name" value="WASHC3"/>
</dbReference>
<name>A0A7J6ADQ2_AMEME</name>
<accession>A0A7J6ADQ2</accession>
<evidence type="ECO:0000313" key="6">
    <source>
        <dbReference type="Proteomes" id="UP000593565"/>
    </source>
</evidence>
<dbReference type="GO" id="GO:0071203">
    <property type="term" value="C:WASH complex"/>
    <property type="evidence" value="ECO:0007669"/>
    <property type="project" value="InterPro"/>
</dbReference>
<proteinExistence type="inferred from homology"/>
<evidence type="ECO:0000256" key="3">
    <source>
        <dbReference type="ARBA" id="ARBA00030721"/>
    </source>
</evidence>
<protein>
    <recommendedName>
        <fullName evidence="2">WASH complex subunit 3</fullName>
    </recommendedName>
    <alternativeName>
        <fullName evidence="3">Coiled-coil domain-containing protein 53</fullName>
    </alternativeName>
</protein>
<feature type="region of interest" description="Disordered" evidence="4">
    <location>
        <begin position="37"/>
        <end position="72"/>
    </location>
</feature>
<organism evidence="5 6">
    <name type="scientific">Ameiurus melas</name>
    <name type="common">Black bullhead</name>
    <name type="synonym">Silurus melas</name>
    <dbReference type="NCBI Taxonomy" id="219545"/>
    <lineage>
        <taxon>Eukaryota</taxon>
        <taxon>Metazoa</taxon>
        <taxon>Chordata</taxon>
        <taxon>Craniata</taxon>
        <taxon>Vertebrata</taxon>
        <taxon>Euteleostomi</taxon>
        <taxon>Actinopterygii</taxon>
        <taxon>Neopterygii</taxon>
        <taxon>Teleostei</taxon>
        <taxon>Ostariophysi</taxon>
        <taxon>Siluriformes</taxon>
        <taxon>Ictaluridae</taxon>
        <taxon>Ameiurus</taxon>
    </lineage>
</organism>
<dbReference type="Pfam" id="PF10152">
    <property type="entry name" value="CCDC53"/>
    <property type="match status" value="1"/>
</dbReference>
<evidence type="ECO:0000313" key="5">
    <source>
        <dbReference type="EMBL" id="KAF4080963.1"/>
    </source>
</evidence>